<protein>
    <submittedName>
        <fullName evidence="3">GTPase Era, mitochondrial</fullName>
    </submittedName>
</protein>
<dbReference type="GO" id="GO:0043024">
    <property type="term" value="F:ribosomal small subunit binding"/>
    <property type="evidence" value="ECO:0007669"/>
    <property type="project" value="TreeGrafter"/>
</dbReference>
<dbReference type="PaxDb" id="121845-A0A3Q0IS27"/>
<dbReference type="InterPro" id="IPR006073">
    <property type="entry name" value="GTP-bd"/>
</dbReference>
<dbReference type="GeneID" id="103506259"/>
<dbReference type="SUPFAM" id="SSF52540">
    <property type="entry name" value="P-loop containing nucleoside triphosphate hydrolases"/>
    <property type="match status" value="1"/>
</dbReference>
<evidence type="ECO:0000259" key="1">
    <source>
        <dbReference type="Pfam" id="PF01926"/>
    </source>
</evidence>
<dbReference type="KEGG" id="dci:103506259"/>
<feature type="domain" description="G" evidence="1">
    <location>
        <begin position="9"/>
        <end position="105"/>
    </location>
</feature>
<accession>A0A3Q0IS27</accession>
<dbReference type="GO" id="GO:0000028">
    <property type="term" value="P:ribosomal small subunit assembly"/>
    <property type="evidence" value="ECO:0007669"/>
    <property type="project" value="TreeGrafter"/>
</dbReference>
<dbReference type="InterPro" id="IPR005662">
    <property type="entry name" value="GTPase_Era-like"/>
</dbReference>
<reference evidence="3" key="1">
    <citation type="submission" date="2025-08" db="UniProtKB">
        <authorList>
            <consortium name="RefSeq"/>
        </authorList>
    </citation>
    <scope>IDENTIFICATION</scope>
</reference>
<dbReference type="AlphaFoldDB" id="A0A3Q0IS27"/>
<dbReference type="Proteomes" id="UP000079169">
    <property type="component" value="Unplaced"/>
</dbReference>
<evidence type="ECO:0000313" key="3">
    <source>
        <dbReference type="RefSeq" id="XP_026677150.1"/>
    </source>
</evidence>
<proteinExistence type="predicted"/>
<evidence type="ECO:0000313" key="2">
    <source>
        <dbReference type="Proteomes" id="UP000079169"/>
    </source>
</evidence>
<dbReference type="InterPro" id="IPR027417">
    <property type="entry name" value="P-loop_NTPase"/>
</dbReference>
<keyword evidence="2" id="KW-1185">Reference proteome</keyword>
<dbReference type="Gene3D" id="3.40.50.300">
    <property type="entry name" value="P-loop containing nucleotide triphosphate hydrolases"/>
    <property type="match status" value="1"/>
</dbReference>
<dbReference type="GO" id="GO:0005759">
    <property type="term" value="C:mitochondrial matrix"/>
    <property type="evidence" value="ECO:0007669"/>
    <property type="project" value="TreeGrafter"/>
</dbReference>
<dbReference type="PANTHER" id="PTHR42698:SF1">
    <property type="entry name" value="GTPASE ERA, MITOCHONDRIAL"/>
    <property type="match status" value="1"/>
</dbReference>
<dbReference type="GO" id="GO:0005525">
    <property type="term" value="F:GTP binding"/>
    <property type="evidence" value="ECO:0007669"/>
    <property type="project" value="InterPro"/>
</dbReference>
<dbReference type="Pfam" id="PF01926">
    <property type="entry name" value="MMR_HSR1"/>
    <property type="match status" value="1"/>
</dbReference>
<dbReference type="GO" id="GO:0019843">
    <property type="term" value="F:rRNA binding"/>
    <property type="evidence" value="ECO:0007669"/>
    <property type="project" value="TreeGrafter"/>
</dbReference>
<gene>
    <name evidence="3" type="primary">LOC103506259</name>
</gene>
<name>A0A3Q0IS27_DIACI</name>
<dbReference type="PANTHER" id="PTHR42698">
    <property type="entry name" value="GTPASE ERA"/>
    <property type="match status" value="1"/>
</dbReference>
<sequence>METGLIFAMSRKVHTTKCRARGVYIEDKSQLVFLDTPGLVSNEEKERYNLQQEFVEGGKRAVSEADTVLVIQDASNPYTRYSLDEKIMSILNAYPNKMAALVINKVDSLKKKRFLLDMARILTNDTLKKITDDLKSIKYIPETEKALEKRISEGRGYSNFNDIFMVSALEGTGIDDLRFKY</sequence>
<dbReference type="STRING" id="121845.A0A3Q0IS27"/>
<organism evidence="2 3">
    <name type="scientific">Diaphorina citri</name>
    <name type="common">Asian citrus psyllid</name>
    <dbReference type="NCBI Taxonomy" id="121845"/>
    <lineage>
        <taxon>Eukaryota</taxon>
        <taxon>Metazoa</taxon>
        <taxon>Ecdysozoa</taxon>
        <taxon>Arthropoda</taxon>
        <taxon>Hexapoda</taxon>
        <taxon>Insecta</taxon>
        <taxon>Pterygota</taxon>
        <taxon>Neoptera</taxon>
        <taxon>Paraneoptera</taxon>
        <taxon>Hemiptera</taxon>
        <taxon>Sternorrhyncha</taxon>
        <taxon>Psylloidea</taxon>
        <taxon>Psyllidae</taxon>
        <taxon>Diaphorininae</taxon>
        <taxon>Diaphorina</taxon>
    </lineage>
</organism>
<dbReference type="RefSeq" id="XP_026677150.1">
    <property type="nucleotide sequence ID" value="XM_026821349.1"/>
</dbReference>